<reference evidence="2 3" key="1">
    <citation type="submission" date="2014-10" db="EMBL/GenBank/DDBJ databases">
        <title>Genome sequence of Micropolyspora internatus JCM3315.</title>
        <authorList>
            <person name="Shin S.-K."/>
            <person name="Yi H."/>
        </authorList>
    </citation>
    <scope>NUCLEOTIDE SEQUENCE [LARGE SCALE GENOMIC DNA]</scope>
    <source>
        <strain evidence="2 3">JCM 3315</strain>
    </source>
</reference>
<evidence type="ECO:0000313" key="2">
    <source>
        <dbReference type="EMBL" id="KHF43175.1"/>
    </source>
</evidence>
<dbReference type="EMBL" id="JRZE01000006">
    <property type="protein sequence ID" value="KHF43175.1"/>
    <property type="molecule type" value="Genomic_DNA"/>
</dbReference>
<gene>
    <name evidence="2" type="ORF">MINT15_33770</name>
</gene>
<evidence type="ECO:0000313" key="3">
    <source>
        <dbReference type="Proteomes" id="UP000030848"/>
    </source>
</evidence>
<dbReference type="Pfam" id="PF18029">
    <property type="entry name" value="Glyoxalase_6"/>
    <property type="match status" value="1"/>
</dbReference>
<sequence>MVRQTTASLLEDGWLGAMASSELLRARDVNGCYPDSAADVDVFPPFSPSHVQMSVSVGITACMALHWKLVIDTSDAPTLADFWAAALGYEVEDQSVLIDRLLAAGQLDDSVVTEHRGRRTFRGFAAIRHPDDPFDQDTGVGQGRRVLFQDVPEPKTVKNRLHIDVHAGAEGLAALVERLESLGATRIREFDKGPAGHWWVMRDPEGNEFCAAQ</sequence>
<dbReference type="PANTHER" id="PTHR35908">
    <property type="entry name" value="HYPOTHETICAL FUSION PROTEIN"/>
    <property type="match status" value="1"/>
</dbReference>
<dbReference type="InterPro" id="IPR041581">
    <property type="entry name" value="Glyoxalase_6"/>
</dbReference>
<dbReference type="Gene3D" id="3.10.180.10">
    <property type="entry name" value="2,3-Dihydroxybiphenyl 1,2-Dioxygenase, domain 1"/>
    <property type="match status" value="1"/>
</dbReference>
<organism evidence="2 3">
    <name type="scientific">Saccharomonospora viridis</name>
    <dbReference type="NCBI Taxonomy" id="1852"/>
    <lineage>
        <taxon>Bacteria</taxon>
        <taxon>Bacillati</taxon>
        <taxon>Actinomycetota</taxon>
        <taxon>Actinomycetes</taxon>
        <taxon>Pseudonocardiales</taxon>
        <taxon>Pseudonocardiaceae</taxon>
        <taxon>Saccharomonospora</taxon>
    </lineage>
</organism>
<dbReference type="SUPFAM" id="SSF54593">
    <property type="entry name" value="Glyoxalase/Bleomycin resistance protein/Dihydroxybiphenyl dioxygenase"/>
    <property type="match status" value="1"/>
</dbReference>
<proteinExistence type="predicted"/>
<feature type="domain" description="Glyoxalase-like" evidence="1">
    <location>
        <begin position="69"/>
        <end position="211"/>
    </location>
</feature>
<name>A0A837D7H7_9PSEU</name>
<dbReference type="PANTHER" id="PTHR35908:SF1">
    <property type="entry name" value="CONSERVED PROTEIN"/>
    <property type="match status" value="1"/>
</dbReference>
<dbReference type="AlphaFoldDB" id="A0A837D7H7"/>
<evidence type="ECO:0000259" key="1">
    <source>
        <dbReference type="Pfam" id="PF18029"/>
    </source>
</evidence>
<protein>
    <recommendedName>
        <fullName evidence="1">Glyoxalase-like domain-containing protein</fullName>
    </recommendedName>
</protein>
<dbReference type="InterPro" id="IPR029068">
    <property type="entry name" value="Glyas_Bleomycin-R_OHBP_Dase"/>
</dbReference>
<accession>A0A837D7H7</accession>
<dbReference type="Proteomes" id="UP000030848">
    <property type="component" value="Unassembled WGS sequence"/>
</dbReference>
<comment type="caution">
    <text evidence="2">The sequence shown here is derived from an EMBL/GenBank/DDBJ whole genome shotgun (WGS) entry which is preliminary data.</text>
</comment>